<dbReference type="EMBL" id="CP060825">
    <property type="protein sequence ID" value="QNP63407.1"/>
    <property type="molecule type" value="Genomic_DNA"/>
</dbReference>
<accession>A0A7H0HS91</accession>
<evidence type="ECO:0000313" key="2">
    <source>
        <dbReference type="Proteomes" id="UP000516230"/>
    </source>
</evidence>
<reference evidence="1 2" key="1">
    <citation type="submission" date="2020-08" db="EMBL/GenBank/DDBJ databases">
        <title>A novel species.</title>
        <authorList>
            <person name="Gao J."/>
        </authorList>
    </citation>
    <scope>NUCLEOTIDE SEQUENCE [LARGE SCALE GENOMIC DNA]</scope>
    <source>
        <strain evidence="1 2">CRPJ-33</strain>
    </source>
</reference>
<dbReference type="RefSeq" id="WP_187740568.1">
    <property type="nucleotide sequence ID" value="NZ_CP060825.1"/>
</dbReference>
<dbReference type="Proteomes" id="UP000516230">
    <property type="component" value="Chromosome"/>
</dbReference>
<protein>
    <submittedName>
        <fullName evidence="1">Uncharacterized protein</fullName>
    </submittedName>
</protein>
<name>A0A7H0HS91_9ACTN</name>
<gene>
    <name evidence="1" type="ORF">IAG43_10980</name>
</gene>
<sequence length="108" mass="11455">MGTAAVLVPLATDTAGGAIGQVIGQTIGEVSGQSVGEHKGKVEDVIDGERERIFRGGESMTAAPLEEFLSSNRITSDRVDIENLWSSMSQGYMEGIARENLFGNRPVS</sequence>
<dbReference type="KEGG" id="sgj:IAG43_10980"/>
<dbReference type="AlphaFoldDB" id="A0A7H0HS91"/>
<organism evidence="1 2">
    <name type="scientific">Streptomyces genisteinicus</name>
    <dbReference type="NCBI Taxonomy" id="2768068"/>
    <lineage>
        <taxon>Bacteria</taxon>
        <taxon>Bacillati</taxon>
        <taxon>Actinomycetota</taxon>
        <taxon>Actinomycetes</taxon>
        <taxon>Kitasatosporales</taxon>
        <taxon>Streptomycetaceae</taxon>
        <taxon>Streptomyces</taxon>
    </lineage>
</organism>
<evidence type="ECO:0000313" key="1">
    <source>
        <dbReference type="EMBL" id="QNP63407.1"/>
    </source>
</evidence>
<proteinExistence type="predicted"/>
<keyword evidence="2" id="KW-1185">Reference proteome</keyword>